<keyword evidence="3" id="KW-1185">Reference proteome</keyword>
<feature type="transmembrane region" description="Helical" evidence="1">
    <location>
        <begin position="83"/>
        <end position="107"/>
    </location>
</feature>
<feature type="transmembrane region" description="Helical" evidence="1">
    <location>
        <begin position="51"/>
        <end position="71"/>
    </location>
</feature>
<evidence type="ECO:0000313" key="2">
    <source>
        <dbReference type="EMBL" id="KAF4445614.1"/>
    </source>
</evidence>
<name>A0A8H4KAU9_9HYPO</name>
<dbReference type="OrthoDB" id="1523883at2759"/>
<accession>A0A8H4KAU9</accession>
<evidence type="ECO:0000256" key="1">
    <source>
        <dbReference type="SAM" id="Phobius"/>
    </source>
</evidence>
<keyword evidence="1" id="KW-0812">Transmembrane</keyword>
<proteinExistence type="predicted"/>
<organism evidence="2 3">
    <name type="scientific">Fusarium austroafricanum</name>
    <dbReference type="NCBI Taxonomy" id="2364996"/>
    <lineage>
        <taxon>Eukaryota</taxon>
        <taxon>Fungi</taxon>
        <taxon>Dikarya</taxon>
        <taxon>Ascomycota</taxon>
        <taxon>Pezizomycotina</taxon>
        <taxon>Sordariomycetes</taxon>
        <taxon>Hypocreomycetidae</taxon>
        <taxon>Hypocreales</taxon>
        <taxon>Nectriaceae</taxon>
        <taxon>Fusarium</taxon>
        <taxon>Fusarium concolor species complex</taxon>
    </lineage>
</organism>
<feature type="transmembrane region" description="Helical" evidence="1">
    <location>
        <begin position="127"/>
        <end position="150"/>
    </location>
</feature>
<sequence length="189" mass="20606">MAIPKTLLPLLSSSLNVGVALGGYATTVPFLNPDFSGLAIAAWFKDFFRPGFVIVTTLGATSLGSGLWAAWTSSRRGTIQGHAASSCWTLAGVVFTILHFAFGNTVLSIMDRITSEPELAQSQMTKWIWLHITRTLVADIPAWIFFLIGIPGLDRSRVTSDLSFEAELKMLMLTCYDSNITCYATMVAF</sequence>
<evidence type="ECO:0000313" key="3">
    <source>
        <dbReference type="Proteomes" id="UP000605986"/>
    </source>
</evidence>
<keyword evidence="1" id="KW-0472">Membrane</keyword>
<comment type="caution">
    <text evidence="2">The sequence shown here is derived from an EMBL/GenBank/DDBJ whole genome shotgun (WGS) entry which is preliminary data.</text>
</comment>
<gene>
    <name evidence="2" type="ORF">F53441_10678</name>
</gene>
<reference evidence="2" key="1">
    <citation type="submission" date="2020-01" db="EMBL/GenBank/DDBJ databases">
        <title>Identification and distribution of gene clusters putatively required for synthesis of sphingolipid metabolism inhibitors in phylogenetically diverse species of the filamentous fungus Fusarium.</title>
        <authorList>
            <person name="Kim H.-S."/>
            <person name="Busman M."/>
            <person name="Brown D.W."/>
            <person name="Divon H."/>
            <person name="Uhlig S."/>
            <person name="Proctor R.H."/>
        </authorList>
    </citation>
    <scope>NUCLEOTIDE SEQUENCE</scope>
    <source>
        <strain evidence="2">NRRL 53441</strain>
    </source>
</reference>
<dbReference type="EMBL" id="JAADJG010000509">
    <property type="protein sequence ID" value="KAF4445614.1"/>
    <property type="molecule type" value="Genomic_DNA"/>
</dbReference>
<keyword evidence="1" id="KW-1133">Transmembrane helix</keyword>
<dbReference type="AlphaFoldDB" id="A0A8H4KAU9"/>
<protein>
    <submittedName>
        <fullName evidence="2">Uncharacterized protein</fullName>
    </submittedName>
</protein>
<feature type="transmembrane region" description="Helical" evidence="1">
    <location>
        <begin position="7"/>
        <end position="31"/>
    </location>
</feature>
<dbReference type="Proteomes" id="UP000605986">
    <property type="component" value="Unassembled WGS sequence"/>
</dbReference>